<dbReference type="SUPFAM" id="SSF52540">
    <property type="entry name" value="P-loop containing nucleoside triphosphate hydrolases"/>
    <property type="match status" value="1"/>
</dbReference>
<dbReference type="Gene3D" id="3.40.50.300">
    <property type="entry name" value="P-loop containing nucleotide triphosphate hydrolases"/>
    <property type="match status" value="1"/>
</dbReference>
<dbReference type="PANTHER" id="PTHR11550:SF0">
    <property type="entry name" value="CTP SYNTHASE-RELATED"/>
    <property type="match status" value="1"/>
</dbReference>
<dbReference type="InterPro" id="IPR027417">
    <property type="entry name" value="P-loop_NTPase"/>
</dbReference>
<feature type="domain" description="CTP synthase N-terminal" evidence="1">
    <location>
        <begin position="2"/>
        <end position="112"/>
    </location>
</feature>
<gene>
    <name evidence="2" type="ORF">S01H1_49061</name>
</gene>
<protein>
    <recommendedName>
        <fullName evidence="1">CTP synthase N-terminal domain-containing protein</fullName>
    </recommendedName>
</protein>
<dbReference type="GO" id="GO:0005829">
    <property type="term" value="C:cytosol"/>
    <property type="evidence" value="ECO:0007669"/>
    <property type="project" value="TreeGrafter"/>
</dbReference>
<dbReference type="PANTHER" id="PTHR11550">
    <property type="entry name" value="CTP SYNTHASE"/>
    <property type="match status" value="1"/>
</dbReference>
<dbReference type="EMBL" id="BARS01031532">
    <property type="protein sequence ID" value="GAG19217.1"/>
    <property type="molecule type" value="Genomic_DNA"/>
</dbReference>
<dbReference type="Pfam" id="PF06418">
    <property type="entry name" value="CTP_synth_N"/>
    <property type="match status" value="1"/>
</dbReference>
<name>X0W7G8_9ZZZZ</name>
<proteinExistence type="predicted"/>
<feature type="non-terminal residue" evidence="2">
    <location>
        <position position="115"/>
    </location>
</feature>
<dbReference type="GO" id="GO:0019856">
    <property type="term" value="P:pyrimidine nucleobase biosynthetic process"/>
    <property type="evidence" value="ECO:0007669"/>
    <property type="project" value="TreeGrafter"/>
</dbReference>
<dbReference type="GO" id="GO:0003883">
    <property type="term" value="F:CTP synthase activity"/>
    <property type="evidence" value="ECO:0007669"/>
    <property type="project" value="InterPro"/>
</dbReference>
<evidence type="ECO:0000313" key="2">
    <source>
        <dbReference type="EMBL" id="GAG19217.1"/>
    </source>
</evidence>
<reference evidence="2" key="1">
    <citation type="journal article" date="2014" name="Front. Microbiol.">
        <title>High frequency of phylogenetically diverse reductive dehalogenase-homologous genes in deep subseafloor sedimentary metagenomes.</title>
        <authorList>
            <person name="Kawai M."/>
            <person name="Futagami T."/>
            <person name="Toyoda A."/>
            <person name="Takaki Y."/>
            <person name="Nishi S."/>
            <person name="Hori S."/>
            <person name="Arai W."/>
            <person name="Tsubouchi T."/>
            <person name="Morono Y."/>
            <person name="Uchiyama I."/>
            <person name="Ito T."/>
            <person name="Fujiyama A."/>
            <person name="Inagaki F."/>
            <person name="Takami H."/>
        </authorList>
    </citation>
    <scope>NUCLEOTIDE SEQUENCE</scope>
    <source>
        <strain evidence="2">Expedition CK06-06</strain>
    </source>
</reference>
<dbReference type="GO" id="GO:0042802">
    <property type="term" value="F:identical protein binding"/>
    <property type="evidence" value="ECO:0007669"/>
    <property type="project" value="TreeGrafter"/>
</dbReference>
<sequence>MASIAAILKGYGYNKLLLKKLDPYLNIDPGTLSPFEHGEVYVTDDGMETDLDLGHYERFTEIPTNKNSNTTSGKLYKSLLEKERKGEYLGKTVQVVPHFTDQIKEFIRDKEDECD</sequence>
<dbReference type="GO" id="GO:0006241">
    <property type="term" value="P:CTP biosynthetic process"/>
    <property type="evidence" value="ECO:0007669"/>
    <property type="project" value="TreeGrafter"/>
</dbReference>
<dbReference type="AlphaFoldDB" id="X0W7G8"/>
<organism evidence="2">
    <name type="scientific">marine sediment metagenome</name>
    <dbReference type="NCBI Taxonomy" id="412755"/>
    <lineage>
        <taxon>unclassified sequences</taxon>
        <taxon>metagenomes</taxon>
        <taxon>ecological metagenomes</taxon>
    </lineage>
</organism>
<accession>X0W7G8</accession>
<dbReference type="InterPro" id="IPR017456">
    <property type="entry name" value="CTP_synthase_N"/>
</dbReference>
<comment type="caution">
    <text evidence="2">The sequence shown here is derived from an EMBL/GenBank/DDBJ whole genome shotgun (WGS) entry which is preliminary data.</text>
</comment>
<evidence type="ECO:0000259" key="1">
    <source>
        <dbReference type="Pfam" id="PF06418"/>
    </source>
</evidence>
<dbReference type="InterPro" id="IPR004468">
    <property type="entry name" value="CTP_synthase"/>
</dbReference>